<proteinExistence type="inferred from homology"/>
<dbReference type="EMBL" id="CP018135">
    <property type="protein sequence ID" value="APF40086.1"/>
    <property type="molecule type" value="Genomic_DNA"/>
</dbReference>
<keyword evidence="9" id="KW-1185">Reference proteome</keyword>
<dbReference type="InterPro" id="IPR036390">
    <property type="entry name" value="WH_DNA-bd_sf"/>
</dbReference>
<evidence type="ECO:0000256" key="5">
    <source>
        <dbReference type="ARBA" id="ARBA00055319"/>
    </source>
</evidence>
<dbReference type="Gene3D" id="3.30.450.40">
    <property type="match status" value="1"/>
</dbReference>
<dbReference type="SUPFAM" id="SSF46785">
    <property type="entry name" value="Winged helix' DNA-binding domain"/>
    <property type="match status" value="1"/>
</dbReference>
<dbReference type="Gene3D" id="1.10.10.10">
    <property type="entry name" value="Winged helix-like DNA-binding domain superfamily/Winged helix DNA-binding domain"/>
    <property type="match status" value="1"/>
</dbReference>
<dbReference type="SUPFAM" id="SSF55781">
    <property type="entry name" value="GAF domain-like"/>
    <property type="match status" value="1"/>
</dbReference>
<dbReference type="FunFam" id="1.10.10.10:FF:000049">
    <property type="entry name" value="Heat-inducible transcription repressor HrcA"/>
    <property type="match status" value="1"/>
</dbReference>
<comment type="similarity">
    <text evidence="6">Belongs to the HrcA family.</text>
</comment>
<sequence length="349" mass="37802">MDQFKASRRDTSKTEPRRLEVLRAIVEDFVQTREPVGSKALVERHLLDVSAATIRNDMAALEDEGFIVAPHTSAGRIPTEKGYRHFVDMIEEVRPLSAAERRAFQVMLEGAEDVDEILDRTVRMLAQITQQVAVLQVPIVDDDAVRHLELVSLGATQALIVLISSTGKVEQRVIVVPPSTTDELLSEVRTAILSTIQGEPMMVVGAEARVGVTTLPFPLRELGELVAAGLEVMANQGNSSRYLVAGTGNLARSTSDFQQTITPILDTLEEQVVLLRLLSELEQDAHGIAVSIGHENSYGGLSEASLVASSYGPGQLAKLGVLGPTRMDYPASMAAVRAVARYLSRILAS</sequence>
<evidence type="ECO:0000256" key="6">
    <source>
        <dbReference type="HAMAP-Rule" id="MF_00081"/>
    </source>
</evidence>
<dbReference type="PIRSF" id="PIRSF005485">
    <property type="entry name" value="HrcA"/>
    <property type="match status" value="1"/>
</dbReference>
<dbReference type="InterPro" id="IPR021153">
    <property type="entry name" value="HrcA_C"/>
</dbReference>
<evidence type="ECO:0000256" key="2">
    <source>
        <dbReference type="ARBA" id="ARBA00023015"/>
    </source>
</evidence>
<dbReference type="OrthoDB" id="9783139at2"/>
<dbReference type="HAMAP" id="MF_00081">
    <property type="entry name" value="HrcA"/>
    <property type="match status" value="1"/>
</dbReference>
<dbReference type="Gene3D" id="3.30.390.60">
    <property type="entry name" value="Heat-inducible transcription repressor hrca homolog, domain 3"/>
    <property type="match status" value="1"/>
</dbReference>
<evidence type="ECO:0000313" key="9">
    <source>
        <dbReference type="Proteomes" id="UP000183530"/>
    </source>
</evidence>
<evidence type="ECO:0000256" key="3">
    <source>
        <dbReference type="ARBA" id="ARBA00023016"/>
    </source>
</evidence>
<dbReference type="PANTHER" id="PTHR34824:SF1">
    <property type="entry name" value="HEAT-INDUCIBLE TRANSCRIPTION REPRESSOR HRCA"/>
    <property type="match status" value="1"/>
</dbReference>
<name>A0A1L2ZLS0_9MICC</name>
<keyword evidence="2 6" id="KW-0805">Transcription regulation</keyword>
<evidence type="ECO:0000313" key="8">
    <source>
        <dbReference type="EMBL" id="APF40086.1"/>
    </source>
</evidence>
<reference evidence="8 9" key="1">
    <citation type="submission" date="2016-11" db="EMBL/GenBank/DDBJ databases">
        <title>Genome sequencing of Zhihengliuella aestuarii B18 antagonistic to Plasmodiophora brassicae.</title>
        <authorList>
            <person name="Luo Y."/>
        </authorList>
    </citation>
    <scope>NUCLEOTIDE SEQUENCE [LARGE SCALE GENOMIC DNA]</scope>
    <source>
        <strain evidence="8 9">B18</strain>
    </source>
</reference>
<dbReference type="NCBIfam" id="TIGR00331">
    <property type="entry name" value="hrcA"/>
    <property type="match status" value="1"/>
</dbReference>
<evidence type="ECO:0000256" key="4">
    <source>
        <dbReference type="ARBA" id="ARBA00023163"/>
    </source>
</evidence>
<comment type="function">
    <text evidence="5 6">Negative regulator of class I heat shock genes (grpE-dnaK-dnaJ and groELS operons). Prevents heat-shock induction of these operons.</text>
</comment>
<keyword evidence="1 6" id="KW-0678">Repressor</keyword>
<gene>
    <name evidence="6" type="primary">hrcA</name>
    <name evidence="8" type="ORF">BHE16_02570</name>
</gene>
<dbReference type="Pfam" id="PF01628">
    <property type="entry name" value="HrcA"/>
    <property type="match status" value="1"/>
</dbReference>
<dbReference type="InterPro" id="IPR036388">
    <property type="entry name" value="WH-like_DNA-bd_sf"/>
</dbReference>
<dbReference type="InterPro" id="IPR029016">
    <property type="entry name" value="GAF-like_dom_sf"/>
</dbReference>
<feature type="domain" description="Heat-inducible transcription repressor HrcA C-terminal" evidence="7">
    <location>
        <begin position="115"/>
        <end position="332"/>
    </location>
</feature>
<dbReference type="STRING" id="556325.BHE16_02570"/>
<dbReference type="GO" id="GO:0003677">
    <property type="term" value="F:DNA binding"/>
    <property type="evidence" value="ECO:0007669"/>
    <property type="project" value="InterPro"/>
</dbReference>
<dbReference type="GO" id="GO:0045892">
    <property type="term" value="P:negative regulation of DNA-templated transcription"/>
    <property type="evidence" value="ECO:0007669"/>
    <property type="project" value="UniProtKB-UniRule"/>
</dbReference>
<dbReference type="InterPro" id="IPR023120">
    <property type="entry name" value="WHTH_transcript_rep_HrcA_IDD"/>
</dbReference>
<dbReference type="RefSeq" id="WP_071893564.1">
    <property type="nucleotide sequence ID" value="NZ_CP018135.1"/>
</dbReference>
<dbReference type="AlphaFoldDB" id="A0A1L2ZLS0"/>
<evidence type="ECO:0000256" key="1">
    <source>
        <dbReference type="ARBA" id="ARBA00022491"/>
    </source>
</evidence>
<keyword evidence="4 6" id="KW-0804">Transcription</keyword>
<dbReference type="PANTHER" id="PTHR34824">
    <property type="entry name" value="HEAT-INDUCIBLE TRANSCRIPTION REPRESSOR HRCA"/>
    <property type="match status" value="1"/>
</dbReference>
<keyword evidence="3 6" id="KW-0346">Stress response</keyword>
<dbReference type="KEGG" id="nae:BHE16_02570"/>
<dbReference type="Proteomes" id="UP000183530">
    <property type="component" value="Chromosome"/>
</dbReference>
<accession>A0A1L2ZLS0</accession>
<evidence type="ECO:0000259" key="7">
    <source>
        <dbReference type="Pfam" id="PF01628"/>
    </source>
</evidence>
<dbReference type="InterPro" id="IPR002571">
    <property type="entry name" value="HrcA"/>
</dbReference>
<organism evidence="8 9">
    <name type="scientific">Neomicrococcus aestuarii</name>
    <dbReference type="NCBI Taxonomy" id="556325"/>
    <lineage>
        <taxon>Bacteria</taxon>
        <taxon>Bacillati</taxon>
        <taxon>Actinomycetota</taxon>
        <taxon>Actinomycetes</taxon>
        <taxon>Micrococcales</taxon>
        <taxon>Micrococcaceae</taxon>
        <taxon>Neomicrococcus</taxon>
    </lineage>
</organism>
<protein>
    <recommendedName>
        <fullName evidence="6">Heat-inducible transcription repressor HrcA</fullName>
    </recommendedName>
</protein>